<dbReference type="Proteomes" id="UP000078576">
    <property type="component" value="Unassembled WGS sequence"/>
</dbReference>
<protein>
    <recommendedName>
        <fullName evidence="3">YAG7-like dimerisation domain-containing protein</fullName>
    </recommendedName>
</protein>
<dbReference type="STRING" id="694573.A0A194UND8"/>
<proteinExistence type="predicted"/>
<dbReference type="AlphaFoldDB" id="A0A194UND8"/>
<name>A0A194UND8_CYTMA</name>
<feature type="compositionally biased region" description="Polar residues" evidence="2">
    <location>
        <begin position="1"/>
        <end position="10"/>
    </location>
</feature>
<dbReference type="InterPro" id="IPR058602">
    <property type="entry name" value="YAG7_dimerisation_dom"/>
</dbReference>
<accession>A0A194UND8</accession>
<organism evidence="4 5">
    <name type="scientific">Cytospora mali</name>
    <name type="common">Apple Valsa canker fungus</name>
    <name type="synonym">Valsa mali</name>
    <dbReference type="NCBI Taxonomy" id="578113"/>
    <lineage>
        <taxon>Eukaryota</taxon>
        <taxon>Fungi</taxon>
        <taxon>Dikarya</taxon>
        <taxon>Ascomycota</taxon>
        <taxon>Pezizomycotina</taxon>
        <taxon>Sordariomycetes</taxon>
        <taxon>Sordariomycetidae</taxon>
        <taxon>Diaporthales</taxon>
        <taxon>Cytosporaceae</taxon>
        <taxon>Cytospora</taxon>
    </lineage>
</organism>
<gene>
    <name evidence="4" type="ORF">VP1G_00767</name>
</gene>
<sequence>MAASSVQNPPVQSESKSSKKKKSKAAVEQAESPAPAATPEQAASVSGNNDVSDNAYVRELKKGIRNTNKKIANASKTQALIDEHQGKSPEELVAAKIINADQKKQVDNLNKLKAEVARFEEQLAQFQKIDEEYRAKLASKSLHDGFLVLSQFLRLAAHRRAEAPGSEDDEDMALEGILLSVYGGDELAVAAMLNLYEGTDDKTTGVAGEALQTTFATVKSSAAAHSAPLYQVAAEAETAPVEATDAVQTDPTVANAGLTEIDAGTDIALTTTLTNGHAAESPVETTIPNADIGDSAANAAAENQWDNDLAGSQEWVEVKVPVESPQTETAPSAPTTIVTTNTPSWADDHPVLSSSETQAATPPAAPADPNDGFQSVQRRGGNRDGGFRGRRGHGRGGFGRGDGGRGRGRGGPRGGARGGPRRDAAEASS</sequence>
<feature type="compositionally biased region" description="Basic and acidic residues" evidence="2">
    <location>
        <begin position="420"/>
        <end position="429"/>
    </location>
</feature>
<feature type="compositionally biased region" description="Polar residues" evidence="2">
    <location>
        <begin position="41"/>
        <end position="52"/>
    </location>
</feature>
<reference evidence="5" key="1">
    <citation type="submission" date="2014-12" db="EMBL/GenBank/DDBJ databases">
        <title>Genome Sequence of Valsa Canker Pathogens Uncovers a Specific Adaption of Colonization on Woody Bark.</title>
        <authorList>
            <person name="Yin Z."/>
            <person name="Liu H."/>
            <person name="Gao X."/>
            <person name="Li Z."/>
            <person name="Song N."/>
            <person name="Ke X."/>
            <person name="Dai Q."/>
            <person name="Wu Y."/>
            <person name="Sun Y."/>
            <person name="Xu J.-R."/>
            <person name="Kang Z.K."/>
            <person name="Wang L."/>
            <person name="Huang L."/>
        </authorList>
    </citation>
    <scope>NUCLEOTIDE SEQUENCE [LARGE SCALE GENOMIC DNA]</scope>
    <source>
        <strain evidence="5">SXYL134</strain>
    </source>
</reference>
<dbReference type="EMBL" id="KN714668">
    <property type="protein sequence ID" value="KUI53177.1"/>
    <property type="molecule type" value="Genomic_DNA"/>
</dbReference>
<evidence type="ECO:0000313" key="5">
    <source>
        <dbReference type="Proteomes" id="UP000078576"/>
    </source>
</evidence>
<evidence type="ECO:0000313" key="4">
    <source>
        <dbReference type="EMBL" id="KUI53177.1"/>
    </source>
</evidence>
<keyword evidence="5" id="KW-1185">Reference proteome</keyword>
<feature type="region of interest" description="Disordered" evidence="2">
    <location>
        <begin position="322"/>
        <end position="429"/>
    </location>
</feature>
<evidence type="ECO:0000256" key="2">
    <source>
        <dbReference type="SAM" id="MobiDB-lite"/>
    </source>
</evidence>
<dbReference type="OrthoDB" id="5399559at2759"/>
<feature type="compositionally biased region" description="Polar residues" evidence="2">
    <location>
        <begin position="324"/>
        <end position="344"/>
    </location>
</feature>
<evidence type="ECO:0000259" key="3">
    <source>
        <dbReference type="Pfam" id="PF26434"/>
    </source>
</evidence>
<feature type="domain" description="YAG7-like dimerisation" evidence="3">
    <location>
        <begin position="140"/>
        <end position="223"/>
    </location>
</feature>
<feature type="compositionally biased region" description="Gly residues" evidence="2">
    <location>
        <begin position="409"/>
        <end position="418"/>
    </location>
</feature>
<dbReference type="Pfam" id="PF26434">
    <property type="entry name" value="YAG7_C"/>
    <property type="match status" value="1"/>
</dbReference>
<keyword evidence="1" id="KW-0175">Coiled coil</keyword>
<evidence type="ECO:0000256" key="1">
    <source>
        <dbReference type="SAM" id="Coils"/>
    </source>
</evidence>
<feature type="region of interest" description="Disordered" evidence="2">
    <location>
        <begin position="1"/>
        <end position="52"/>
    </location>
</feature>
<feature type="coiled-coil region" evidence="1">
    <location>
        <begin position="102"/>
        <end position="136"/>
    </location>
</feature>